<reference evidence="6 7" key="1">
    <citation type="journal article" date="2019" name="Plant Biotechnol. J.">
        <title>The red bayberry genome and genetic basis of sex determination.</title>
        <authorList>
            <person name="Jia H.M."/>
            <person name="Jia H.J."/>
            <person name="Cai Q.L."/>
            <person name="Wang Y."/>
            <person name="Zhao H.B."/>
            <person name="Yang W.F."/>
            <person name="Wang G.Y."/>
            <person name="Li Y.H."/>
            <person name="Zhan D.L."/>
            <person name="Shen Y.T."/>
            <person name="Niu Q.F."/>
            <person name="Chang L."/>
            <person name="Qiu J."/>
            <person name="Zhao L."/>
            <person name="Xie H.B."/>
            <person name="Fu W.Y."/>
            <person name="Jin J."/>
            <person name="Li X.W."/>
            <person name="Jiao Y."/>
            <person name="Zhou C.C."/>
            <person name="Tu T."/>
            <person name="Chai C.Y."/>
            <person name="Gao J.L."/>
            <person name="Fan L.J."/>
            <person name="van de Weg E."/>
            <person name="Wang J.Y."/>
            <person name="Gao Z.S."/>
        </authorList>
    </citation>
    <scope>NUCLEOTIDE SEQUENCE [LARGE SCALE GENOMIC DNA]</scope>
    <source>
        <tissue evidence="6">Leaves</tissue>
    </source>
</reference>
<keyword evidence="6" id="KW-0808">Transferase</keyword>
<protein>
    <submittedName>
        <fullName evidence="6">G-type lectin S-receptor-like serine/threonine-protein kinase SRK</fullName>
    </submittedName>
</protein>
<dbReference type="GO" id="GO:0030246">
    <property type="term" value="F:carbohydrate binding"/>
    <property type="evidence" value="ECO:0007669"/>
    <property type="project" value="UniProtKB-KW"/>
</dbReference>
<dbReference type="OrthoDB" id="1733367at2759"/>
<keyword evidence="7" id="KW-1185">Reference proteome</keyword>
<comment type="caution">
    <text evidence="6">The sequence shown here is derived from an EMBL/GenBank/DDBJ whole genome shotgun (WGS) entry which is preliminary data.</text>
</comment>
<gene>
    <name evidence="6" type="ORF">CJ030_MR7G013498</name>
</gene>
<keyword evidence="6" id="KW-0675">Receptor</keyword>
<evidence type="ECO:0000259" key="5">
    <source>
        <dbReference type="PROSITE" id="PS50927"/>
    </source>
</evidence>
<evidence type="ECO:0000256" key="3">
    <source>
        <dbReference type="ARBA" id="ARBA00023180"/>
    </source>
</evidence>
<dbReference type="PROSITE" id="PS50927">
    <property type="entry name" value="BULB_LECTIN"/>
    <property type="match status" value="1"/>
</dbReference>
<dbReference type="Gene3D" id="2.90.10.10">
    <property type="entry name" value="Bulb-type lectin domain"/>
    <property type="match status" value="1"/>
</dbReference>
<feature type="signal peptide" evidence="4">
    <location>
        <begin position="1"/>
        <end position="18"/>
    </location>
</feature>
<keyword evidence="3" id="KW-0325">Glycoprotein</keyword>
<dbReference type="SMART" id="SM00108">
    <property type="entry name" value="B_lectin"/>
    <property type="match status" value="1"/>
</dbReference>
<dbReference type="InterPro" id="IPR001480">
    <property type="entry name" value="Bulb-type_lectin_dom"/>
</dbReference>
<evidence type="ECO:0000313" key="7">
    <source>
        <dbReference type="Proteomes" id="UP000516437"/>
    </source>
</evidence>
<accession>A0A6A1V281</accession>
<evidence type="ECO:0000256" key="2">
    <source>
        <dbReference type="ARBA" id="ARBA00023157"/>
    </source>
</evidence>
<proteinExistence type="predicted"/>
<dbReference type="EMBL" id="RXIC02000025">
    <property type="protein sequence ID" value="KAB1206755.1"/>
    <property type="molecule type" value="Genomic_DNA"/>
</dbReference>
<dbReference type="GO" id="GO:0016301">
    <property type="term" value="F:kinase activity"/>
    <property type="evidence" value="ECO:0007669"/>
    <property type="project" value="UniProtKB-KW"/>
</dbReference>
<keyword evidence="1 4" id="KW-0732">Signal</keyword>
<keyword evidence="2" id="KW-1015">Disulfide bond</keyword>
<feature type="chain" id="PRO_5025429218" evidence="4">
    <location>
        <begin position="19"/>
        <end position="283"/>
    </location>
</feature>
<name>A0A6A1V281_9ROSI</name>
<dbReference type="Pfam" id="PF01453">
    <property type="entry name" value="B_lectin"/>
    <property type="match status" value="1"/>
</dbReference>
<sequence length="283" mass="30928">MAAILPFLLLSAIFTVEAQLAGNSIVRPGSLLRPSTPSTNSTWLSRSGLYAFGFYKKGDGYALGIFIAGIPQKIVVWTANRDDPPLSVDVMLNFTGDGRLVLQSAQGTQPISSFADGVVSASASMLDSGNFVLYGSDNVTELWRSFDHPTDTILATQTLSVPPSIFRAIMQENGWLAMYPVDTLRTIKYGYSGQGKDGEGTDLEAAILKEWAYQCFERGELAKLLVNDEHVDHKELGWIVKVALWCILEEPSLHPSMKKVLLMLEEAIDIPIPPSPTSFLSTL</sequence>
<dbReference type="InterPro" id="IPR036426">
    <property type="entry name" value="Bulb-type_lectin_dom_sf"/>
</dbReference>
<evidence type="ECO:0000256" key="1">
    <source>
        <dbReference type="ARBA" id="ARBA00022729"/>
    </source>
</evidence>
<organism evidence="6 7">
    <name type="scientific">Morella rubra</name>
    <name type="common">Chinese bayberry</name>
    <dbReference type="NCBI Taxonomy" id="262757"/>
    <lineage>
        <taxon>Eukaryota</taxon>
        <taxon>Viridiplantae</taxon>
        <taxon>Streptophyta</taxon>
        <taxon>Embryophyta</taxon>
        <taxon>Tracheophyta</taxon>
        <taxon>Spermatophyta</taxon>
        <taxon>Magnoliopsida</taxon>
        <taxon>eudicotyledons</taxon>
        <taxon>Gunneridae</taxon>
        <taxon>Pentapetalae</taxon>
        <taxon>rosids</taxon>
        <taxon>fabids</taxon>
        <taxon>Fagales</taxon>
        <taxon>Myricaceae</taxon>
        <taxon>Morella</taxon>
    </lineage>
</organism>
<feature type="domain" description="Bulb-type lectin" evidence="5">
    <location>
        <begin position="28"/>
        <end position="146"/>
    </location>
</feature>
<dbReference type="PANTHER" id="PTHR47976:SF7">
    <property type="entry name" value="RECEPTOR-LIKE SERINE_THREONINE-PROTEIN KINASE"/>
    <property type="match status" value="1"/>
</dbReference>
<dbReference type="AlphaFoldDB" id="A0A6A1V281"/>
<dbReference type="SUPFAM" id="SSF51110">
    <property type="entry name" value="alpha-D-mannose-specific plant lectins"/>
    <property type="match status" value="1"/>
</dbReference>
<dbReference type="PANTHER" id="PTHR47976">
    <property type="entry name" value="G-TYPE LECTIN S-RECEPTOR-LIKE SERINE/THREONINE-PROTEIN KINASE SD2-5"/>
    <property type="match status" value="1"/>
</dbReference>
<keyword evidence="6" id="KW-0430">Lectin</keyword>
<keyword evidence="6" id="KW-0418">Kinase</keyword>
<evidence type="ECO:0000313" key="6">
    <source>
        <dbReference type="EMBL" id="KAB1206755.1"/>
    </source>
</evidence>
<dbReference type="Proteomes" id="UP000516437">
    <property type="component" value="Chromosome 7"/>
</dbReference>
<evidence type="ECO:0000256" key="4">
    <source>
        <dbReference type="SAM" id="SignalP"/>
    </source>
</evidence>
<dbReference type="InterPro" id="IPR051343">
    <property type="entry name" value="G-type_lectin_kinases/EP1-like"/>
</dbReference>